<keyword evidence="6" id="KW-1185">Reference proteome</keyword>
<dbReference type="CDD" id="cd02440">
    <property type="entry name" value="AdoMet_MTases"/>
    <property type="match status" value="1"/>
</dbReference>
<evidence type="ECO:0000259" key="4">
    <source>
        <dbReference type="Pfam" id="PF03848"/>
    </source>
</evidence>
<dbReference type="EMBL" id="CP129970">
    <property type="protein sequence ID" value="WKK86611.2"/>
    <property type="molecule type" value="Genomic_DNA"/>
</dbReference>
<evidence type="ECO:0000256" key="3">
    <source>
        <dbReference type="ARBA" id="ARBA00022691"/>
    </source>
</evidence>
<proteinExistence type="predicted"/>
<evidence type="ECO:0000313" key="5">
    <source>
        <dbReference type="EMBL" id="WKK86611.2"/>
    </source>
</evidence>
<dbReference type="InterPro" id="IPR015985">
    <property type="entry name" value="TehB-like_dom"/>
</dbReference>
<keyword evidence="2 5" id="KW-0808">Transferase</keyword>
<dbReference type="GO" id="GO:0032259">
    <property type="term" value="P:methylation"/>
    <property type="evidence" value="ECO:0007669"/>
    <property type="project" value="UniProtKB-KW"/>
</dbReference>
<reference evidence="5" key="1">
    <citation type="submission" date="2023-08" db="EMBL/GenBank/DDBJ databases">
        <title>Comparative genomics and taxonomic characterization of three novel marine species of genus Marivirga.</title>
        <authorList>
            <person name="Muhammad N."/>
            <person name="Kim S.-G."/>
        </authorList>
    </citation>
    <scope>NUCLEOTIDE SEQUENCE [LARGE SCALE GENOMIC DNA]</scope>
    <source>
        <strain evidence="5">ABR2-2</strain>
    </source>
</reference>
<name>A0AA49GGB9_9BACT</name>
<dbReference type="Pfam" id="PF03848">
    <property type="entry name" value="TehB"/>
    <property type="match status" value="1"/>
</dbReference>
<evidence type="ECO:0000256" key="1">
    <source>
        <dbReference type="ARBA" id="ARBA00022603"/>
    </source>
</evidence>
<dbReference type="PANTHER" id="PTHR43464">
    <property type="entry name" value="METHYLTRANSFERASE"/>
    <property type="match status" value="1"/>
</dbReference>
<dbReference type="RefSeq" id="WP_308357979.1">
    <property type="nucleotide sequence ID" value="NZ_CP129970.2"/>
</dbReference>
<keyword evidence="1 5" id="KW-0489">Methyltransferase</keyword>
<dbReference type="EC" id="2.1.-.-" evidence="5"/>
<dbReference type="Proteomes" id="UP001244443">
    <property type="component" value="Chromosome"/>
</dbReference>
<feature type="domain" description="Tellurite resistance methyltransferase TehB-like" evidence="4">
    <location>
        <begin position="31"/>
        <end position="132"/>
    </location>
</feature>
<gene>
    <name evidence="5" type="ORF">QYS48_06785</name>
</gene>
<dbReference type="InterPro" id="IPR029063">
    <property type="entry name" value="SAM-dependent_MTases_sf"/>
</dbReference>
<evidence type="ECO:0000313" key="6">
    <source>
        <dbReference type="Proteomes" id="UP001244443"/>
    </source>
</evidence>
<accession>A0AA49GGB9</accession>
<dbReference type="GO" id="GO:0008168">
    <property type="term" value="F:methyltransferase activity"/>
    <property type="evidence" value="ECO:0007669"/>
    <property type="project" value="UniProtKB-KW"/>
</dbReference>
<sequence>MNVAYDQYYQTENYFGEPYPELIQFMQDHPEKGKVLDLGCGQGRDAIALARLGYVVKGIDSSKVGIDQMLEISRAEKLKLEGQVGDIYSFDGFNEFDIILLDSMFHFAKEDREKEIGFLKKIVANIKKGGILICCMQDAEDKVKTFKETIDTEVNPILLVDKAFPYLFEDSESGQQFATDYRMMVLKI</sequence>
<dbReference type="SUPFAM" id="SSF53335">
    <property type="entry name" value="S-adenosyl-L-methionine-dependent methyltransferases"/>
    <property type="match status" value="1"/>
</dbReference>
<dbReference type="Gene3D" id="3.40.50.150">
    <property type="entry name" value="Vaccinia Virus protein VP39"/>
    <property type="match status" value="1"/>
</dbReference>
<dbReference type="PANTHER" id="PTHR43464:SF19">
    <property type="entry name" value="UBIQUINONE BIOSYNTHESIS O-METHYLTRANSFERASE, MITOCHONDRIAL"/>
    <property type="match status" value="1"/>
</dbReference>
<keyword evidence="3" id="KW-0949">S-adenosyl-L-methionine</keyword>
<protein>
    <submittedName>
        <fullName evidence="5">Class I SAM-dependent methyltransferase</fullName>
        <ecNumber evidence="5">2.1.-.-</ecNumber>
    </submittedName>
</protein>
<organism evidence="5 6">
    <name type="scientific">Marivirga arenosa</name>
    <dbReference type="NCBI Taxonomy" id="3059076"/>
    <lineage>
        <taxon>Bacteria</taxon>
        <taxon>Pseudomonadati</taxon>
        <taxon>Bacteroidota</taxon>
        <taxon>Cytophagia</taxon>
        <taxon>Cytophagales</taxon>
        <taxon>Marivirgaceae</taxon>
        <taxon>Marivirga</taxon>
    </lineage>
</organism>
<dbReference type="AlphaFoldDB" id="A0AA49GGB9"/>
<evidence type="ECO:0000256" key="2">
    <source>
        <dbReference type="ARBA" id="ARBA00022679"/>
    </source>
</evidence>